<organism evidence="1">
    <name type="scientific">marine metagenome</name>
    <dbReference type="NCBI Taxonomy" id="408172"/>
    <lineage>
        <taxon>unclassified sequences</taxon>
        <taxon>metagenomes</taxon>
        <taxon>ecological metagenomes</taxon>
    </lineage>
</organism>
<evidence type="ECO:0008006" key="2">
    <source>
        <dbReference type="Google" id="ProtNLM"/>
    </source>
</evidence>
<protein>
    <recommendedName>
        <fullName evidence="2">NADP-dependent oxidoreductase domain-containing protein</fullName>
    </recommendedName>
</protein>
<proteinExistence type="predicted"/>
<dbReference type="AlphaFoldDB" id="A0A382CKF5"/>
<sequence>PSVNALQFIRSTPGVLAPLVGQKLDLHVKENLQVLEIPPFSEEEFNALLKKLVQ</sequence>
<gene>
    <name evidence="1" type="ORF">METZ01_LOCUS178661</name>
</gene>
<evidence type="ECO:0000313" key="1">
    <source>
        <dbReference type="EMBL" id="SVB25807.1"/>
    </source>
</evidence>
<feature type="non-terminal residue" evidence="1">
    <location>
        <position position="1"/>
    </location>
</feature>
<accession>A0A382CKF5</accession>
<reference evidence="1" key="1">
    <citation type="submission" date="2018-05" db="EMBL/GenBank/DDBJ databases">
        <authorList>
            <person name="Lanie J.A."/>
            <person name="Ng W.-L."/>
            <person name="Kazmierczak K.M."/>
            <person name="Andrzejewski T.M."/>
            <person name="Davidsen T.M."/>
            <person name="Wayne K.J."/>
            <person name="Tettelin H."/>
            <person name="Glass J.I."/>
            <person name="Rusch D."/>
            <person name="Podicherti R."/>
            <person name="Tsui H.-C.T."/>
            <person name="Winkler M.E."/>
        </authorList>
    </citation>
    <scope>NUCLEOTIDE SEQUENCE</scope>
</reference>
<dbReference type="EMBL" id="UINC01034645">
    <property type="protein sequence ID" value="SVB25807.1"/>
    <property type="molecule type" value="Genomic_DNA"/>
</dbReference>
<name>A0A382CKF5_9ZZZZ</name>